<organism evidence="2 3">
    <name type="scientific">Luteimonas rhizosphaericola</name>
    <dbReference type="NCBI Taxonomy" id="3042024"/>
    <lineage>
        <taxon>Bacteria</taxon>
        <taxon>Pseudomonadati</taxon>
        <taxon>Pseudomonadota</taxon>
        <taxon>Gammaproteobacteria</taxon>
        <taxon>Lysobacterales</taxon>
        <taxon>Lysobacteraceae</taxon>
        <taxon>Luteimonas</taxon>
    </lineage>
</organism>
<dbReference type="SUPFAM" id="SSF54427">
    <property type="entry name" value="NTF2-like"/>
    <property type="match status" value="1"/>
</dbReference>
<proteinExistence type="predicted"/>
<sequence>MDNTKALWQLEEQFWLGSSDFYSATLAPDALMVLPPPAGILDRAATIKSVSSGNRWGNVLFRDKQLVSAGPAAAVLVYVASADRGTPDSAYVAQCTSTYVCEGEQWLLVVHHQAPIVQAAGGHA</sequence>
<evidence type="ECO:0000259" key="1">
    <source>
        <dbReference type="Pfam" id="PF14534"/>
    </source>
</evidence>
<reference evidence="2 3" key="1">
    <citation type="submission" date="2023-04" db="EMBL/GenBank/DDBJ databases">
        <title>Luteimonas sp. M1R5S18.</title>
        <authorList>
            <person name="Sun J.-Q."/>
        </authorList>
    </citation>
    <scope>NUCLEOTIDE SEQUENCE [LARGE SCALE GENOMIC DNA]</scope>
    <source>
        <strain evidence="2 3">M1R5S18</strain>
    </source>
</reference>
<keyword evidence="3" id="KW-1185">Reference proteome</keyword>
<accession>A0ABT6JF45</accession>
<protein>
    <submittedName>
        <fullName evidence="2">Nuclear transport factor 2 family protein</fullName>
    </submittedName>
</protein>
<gene>
    <name evidence="2" type="ORF">QFW80_00885</name>
</gene>
<comment type="caution">
    <text evidence="2">The sequence shown here is derived from an EMBL/GenBank/DDBJ whole genome shotgun (WGS) entry which is preliminary data.</text>
</comment>
<evidence type="ECO:0000313" key="3">
    <source>
        <dbReference type="Proteomes" id="UP001156831"/>
    </source>
</evidence>
<dbReference type="RefSeq" id="WP_280599044.1">
    <property type="nucleotide sequence ID" value="NZ_JARXRN010000011.1"/>
</dbReference>
<name>A0ABT6JF45_9GAMM</name>
<dbReference type="Gene3D" id="3.10.450.50">
    <property type="match status" value="1"/>
</dbReference>
<feature type="domain" description="DUF4440" evidence="1">
    <location>
        <begin position="17"/>
        <end position="108"/>
    </location>
</feature>
<dbReference type="Pfam" id="PF14534">
    <property type="entry name" value="DUF4440"/>
    <property type="match status" value="1"/>
</dbReference>
<dbReference type="InterPro" id="IPR032710">
    <property type="entry name" value="NTF2-like_dom_sf"/>
</dbReference>
<dbReference type="InterPro" id="IPR027843">
    <property type="entry name" value="DUF4440"/>
</dbReference>
<dbReference type="Proteomes" id="UP001156831">
    <property type="component" value="Unassembled WGS sequence"/>
</dbReference>
<evidence type="ECO:0000313" key="2">
    <source>
        <dbReference type="EMBL" id="MDH5829080.1"/>
    </source>
</evidence>
<dbReference type="EMBL" id="JARXRN010000011">
    <property type="protein sequence ID" value="MDH5829080.1"/>
    <property type="molecule type" value="Genomic_DNA"/>
</dbReference>